<dbReference type="InterPro" id="IPR023870">
    <property type="entry name" value="PGA_export_porin_PgaA"/>
</dbReference>
<evidence type="ECO:0000259" key="1">
    <source>
        <dbReference type="Pfam" id="PF21197"/>
    </source>
</evidence>
<proteinExistence type="predicted"/>
<feature type="domain" description="PgaA membrane beta barrel" evidence="1">
    <location>
        <begin position="107"/>
        <end position="380"/>
    </location>
</feature>
<evidence type="ECO:0000313" key="2">
    <source>
        <dbReference type="EMBL" id="VTM49622.1"/>
    </source>
</evidence>
<dbReference type="GO" id="GO:1901515">
    <property type="term" value="F:poly-beta-1,6-N-acetyl-D-glucosamine transmembrane transporter activity"/>
    <property type="evidence" value="ECO:0007669"/>
    <property type="project" value="InterPro"/>
</dbReference>
<dbReference type="EMBL" id="CABDVL010000003">
    <property type="protein sequence ID" value="VTM49622.1"/>
    <property type="molecule type" value="Genomic_DNA"/>
</dbReference>
<sequence>MHYLAATNDLPQAEARMQRLAATAPGNQGLQIDYAALLQERGLPRAAERQLKAAESLEPASLQLERQQAWVALDLQEWRQMDLLADDVVARSPRDLNTQRLARAREIHHLSELRLSVGKGLHSDNPVSGTHDLSFETAIYSPPLADSWRLFGGHRFAEGNFEEGKGSRRQLFAGIEWRPRDYWGELELSSVNFHGENKPGVRLSAAHDVSDRWQLGGELERISQQTPLRALRNGVSANRGEGWLRWSPNERREYRFSAAASRFTDRNRRQEYTLSGKERLWQTPWLTLDLQPGLSASANSRTDTAYYSPARDLAATAALAVDHTLYQRYDTVWSQQLLAGGGSYWQKNHAAGAITVLGYGQRLRWNNVVDTGVMLTGISAPTTANVKTTSPSLLMQIYGFKDDHAEHDPAQRPDASHLAVPYLQRAC</sequence>
<dbReference type="NCBIfam" id="TIGR03939">
    <property type="entry name" value="PGA_TPR_OMP"/>
    <property type="match status" value="1"/>
</dbReference>
<gene>
    <name evidence="2" type="primary">hmsH_1</name>
    <name evidence="2" type="ORF">NCTC9183_00979</name>
</gene>
<name>A0A4P0XMU7_KLEPN</name>
<reference evidence="2" key="1">
    <citation type="submission" date="2019-04" db="EMBL/GenBank/DDBJ databases">
        <authorList>
            <consortium name="Pathogen Informatics"/>
        </authorList>
    </citation>
    <scope>NUCLEOTIDE SEQUENCE</scope>
    <source>
        <strain evidence="2">NCTC9183</strain>
    </source>
</reference>
<accession>A0A4P0XMU7</accession>
<dbReference type="AlphaFoldDB" id="A0A4P0XMU7"/>
<dbReference type="Proteomes" id="UP000507695">
    <property type="component" value="Unassembled WGS sequence"/>
</dbReference>
<organism evidence="2">
    <name type="scientific">Klebsiella pneumoniae</name>
    <dbReference type="NCBI Taxonomy" id="573"/>
    <lineage>
        <taxon>Bacteria</taxon>
        <taxon>Pseudomonadati</taxon>
        <taxon>Pseudomonadota</taxon>
        <taxon>Gammaproteobacteria</taxon>
        <taxon>Enterobacterales</taxon>
        <taxon>Enterobacteriaceae</taxon>
        <taxon>Klebsiella/Raoultella group</taxon>
        <taxon>Klebsiella</taxon>
        <taxon>Klebsiella pneumoniae complex</taxon>
    </lineage>
</organism>
<dbReference type="Pfam" id="PF21197">
    <property type="entry name" value="PgaA_barrel"/>
    <property type="match status" value="1"/>
</dbReference>
<dbReference type="InterPro" id="IPR049003">
    <property type="entry name" value="PgaA_barrel"/>
</dbReference>
<protein>
    <submittedName>
        <fullName evidence="2">Biofilm formation protein HmsH</fullName>
    </submittedName>
</protein>